<comment type="caution">
    <text evidence="2">The sequence shown here is derived from an EMBL/GenBank/DDBJ whole genome shotgun (WGS) entry which is preliminary data.</text>
</comment>
<name>A0A8H5NU67_9HYPO</name>
<accession>A0A8H5NU67</accession>
<keyword evidence="3" id="KW-1185">Reference proteome</keyword>
<dbReference type="EMBL" id="JAAOAS010000360">
    <property type="protein sequence ID" value="KAF5578334.1"/>
    <property type="molecule type" value="Genomic_DNA"/>
</dbReference>
<dbReference type="AlphaFoldDB" id="A0A8H5NU67"/>
<gene>
    <name evidence="2" type="ORF">FPCIR_11584</name>
</gene>
<evidence type="ECO:0000313" key="2">
    <source>
        <dbReference type="EMBL" id="KAF5578334.1"/>
    </source>
</evidence>
<sequence>MPREQPPVVLGSIGSRKIYRINQSAPQAKILSNAPAAVADWEAREVARQAKVADLKAGNQSGAFSGRRQVLVDCMNYALYLREPGSLGGLSEYSILMGLRAHRDEYHKQPQLCQGLTMPIEKVQPGPYDSADLQRRIRDQKVRDTSASREMQVKEDRLAQ</sequence>
<dbReference type="Proteomes" id="UP000546213">
    <property type="component" value="Unassembled WGS sequence"/>
</dbReference>
<protein>
    <submittedName>
        <fullName evidence="2">Uncharacterized protein</fullName>
    </submittedName>
</protein>
<feature type="compositionally biased region" description="Basic and acidic residues" evidence="1">
    <location>
        <begin position="132"/>
        <end position="160"/>
    </location>
</feature>
<feature type="region of interest" description="Disordered" evidence="1">
    <location>
        <begin position="117"/>
        <end position="160"/>
    </location>
</feature>
<organism evidence="2 3">
    <name type="scientific">Fusarium pseudocircinatum</name>
    <dbReference type="NCBI Taxonomy" id="56676"/>
    <lineage>
        <taxon>Eukaryota</taxon>
        <taxon>Fungi</taxon>
        <taxon>Dikarya</taxon>
        <taxon>Ascomycota</taxon>
        <taxon>Pezizomycotina</taxon>
        <taxon>Sordariomycetes</taxon>
        <taxon>Hypocreomycetidae</taxon>
        <taxon>Hypocreales</taxon>
        <taxon>Nectriaceae</taxon>
        <taxon>Fusarium</taxon>
        <taxon>Fusarium fujikuroi species complex</taxon>
    </lineage>
</organism>
<reference evidence="2 3" key="1">
    <citation type="submission" date="2020-05" db="EMBL/GenBank/DDBJ databases">
        <title>Identification and distribution of gene clusters putatively required for synthesis of sphingolipid metabolism inhibitors in phylogenetically diverse species of the filamentous fungus Fusarium.</title>
        <authorList>
            <person name="Kim H.-S."/>
            <person name="Busman M."/>
            <person name="Brown D.W."/>
            <person name="Divon H."/>
            <person name="Uhlig S."/>
            <person name="Proctor R.H."/>
        </authorList>
    </citation>
    <scope>NUCLEOTIDE SEQUENCE [LARGE SCALE GENOMIC DNA]</scope>
    <source>
        <strain evidence="2 3">NRRL 36939</strain>
    </source>
</reference>
<evidence type="ECO:0000256" key="1">
    <source>
        <dbReference type="SAM" id="MobiDB-lite"/>
    </source>
</evidence>
<evidence type="ECO:0000313" key="3">
    <source>
        <dbReference type="Proteomes" id="UP000546213"/>
    </source>
</evidence>
<proteinExistence type="predicted"/>